<dbReference type="Gene3D" id="3.30.70.100">
    <property type="match status" value="1"/>
</dbReference>
<dbReference type="EMBL" id="MN740584">
    <property type="protein sequence ID" value="QHU35201.1"/>
    <property type="molecule type" value="Genomic_DNA"/>
</dbReference>
<reference evidence="1" key="1">
    <citation type="journal article" date="2020" name="Nature">
        <title>Giant virus diversity and host interactions through global metagenomics.</title>
        <authorList>
            <person name="Schulz F."/>
            <person name="Roux S."/>
            <person name="Paez-Espino D."/>
            <person name="Jungbluth S."/>
            <person name="Walsh D.A."/>
            <person name="Denef V.J."/>
            <person name="McMahon K.D."/>
            <person name="Konstantinidis K.T."/>
            <person name="Eloe-Fadrosh E.A."/>
            <person name="Kyrpides N.C."/>
            <person name="Woyke T."/>
        </authorList>
    </citation>
    <scope>NUCLEOTIDE SEQUENCE</scope>
    <source>
        <strain evidence="1">GVMAG-S-1017745-26</strain>
    </source>
</reference>
<protein>
    <recommendedName>
        <fullName evidence="2">ABM domain-containing protein</fullName>
    </recommendedName>
</protein>
<name>A0A6C0LZM7_9ZZZZ</name>
<organism evidence="1">
    <name type="scientific">viral metagenome</name>
    <dbReference type="NCBI Taxonomy" id="1070528"/>
    <lineage>
        <taxon>unclassified sequences</taxon>
        <taxon>metagenomes</taxon>
        <taxon>organismal metagenomes</taxon>
    </lineage>
</organism>
<dbReference type="AlphaFoldDB" id="A0A6C0LZM7"/>
<evidence type="ECO:0008006" key="2">
    <source>
        <dbReference type="Google" id="ProtNLM"/>
    </source>
</evidence>
<evidence type="ECO:0000313" key="1">
    <source>
        <dbReference type="EMBL" id="QHU35201.1"/>
    </source>
</evidence>
<proteinExistence type="predicted"/>
<sequence>MTFLLIINLRFINQKEMNIFIKEFLFLQKYCLEKEKQFLFQYEYAISDQEKHTLVIIEKYNNKNSYLNIHRKSEQFIKFKKATSNLNISIIGHSYIL</sequence>
<accession>A0A6C0LZM7</accession>